<reference evidence="2" key="3">
    <citation type="submission" date="2020-12" db="UniProtKB">
        <authorList>
            <consortium name="EnsemblPlants"/>
        </authorList>
    </citation>
    <scope>IDENTIFICATION</scope>
</reference>
<accession>A0A2K1L030</accession>
<reference evidence="1 3" key="1">
    <citation type="journal article" date="2008" name="Science">
        <title>The Physcomitrella genome reveals evolutionary insights into the conquest of land by plants.</title>
        <authorList>
            <person name="Rensing S."/>
            <person name="Lang D."/>
            <person name="Zimmer A."/>
            <person name="Terry A."/>
            <person name="Salamov A."/>
            <person name="Shapiro H."/>
            <person name="Nishiyama T."/>
            <person name="Perroud P.-F."/>
            <person name="Lindquist E."/>
            <person name="Kamisugi Y."/>
            <person name="Tanahashi T."/>
            <person name="Sakakibara K."/>
            <person name="Fujita T."/>
            <person name="Oishi K."/>
            <person name="Shin-I T."/>
            <person name="Kuroki Y."/>
            <person name="Toyoda A."/>
            <person name="Suzuki Y."/>
            <person name="Hashimoto A."/>
            <person name="Yamaguchi K."/>
            <person name="Sugano A."/>
            <person name="Kohara Y."/>
            <person name="Fujiyama A."/>
            <person name="Anterola A."/>
            <person name="Aoki S."/>
            <person name="Ashton N."/>
            <person name="Barbazuk W.B."/>
            <person name="Barker E."/>
            <person name="Bennetzen J."/>
            <person name="Bezanilla M."/>
            <person name="Blankenship R."/>
            <person name="Cho S.H."/>
            <person name="Dutcher S."/>
            <person name="Estelle M."/>
            <person name="Fawcett J.A."/>
            <person name="Gundlach H."/>
            <person name="Hanada K."/>
            <person name="Heyl A."/>
            <person name="Hicks K.A."/>
            <person name="Hugh J."/>
            <person name="Lohr M."/>
            <person name="Mayer K."/>
            <person name="Melkozernov A."/>
            <person name="Murata T."/>
            <person name="Nelson D."/>
            <person name="Pils B."/>
            <person name="Prigge M."/>
            <person name="Reiss B."/>
            <person name="Renner T."/>
            <person name="Rombauts S."/>
            <person name="Rushton P."/>
            <person name="Sanderfoot A."/>
            <person name="Schween G."/>
            <person name="Shiu S.-H."/>
            <person name="Stueber K."/>
            <person name="Theodoulou F.L."/>
            <person name="Tu H."/>
            <person name="Van de Peer Y."/>
            <person name="Verrier P.J."/>
            <person name="Waters E."/>
            <person name="Wood A."/>
            <person name="Yang L."/>
            <person name="Cove D."/>
            <person name="Cuming A."/>
            <person name="Hasebe M."/>
            <person name="Lucas S."/>
            <person name="Mishler D.B."/>
            <person name="Reski R."/>
            <person name="Grigoriev I."/>
            <person name="Quatrano R.S."/>
            <person name="Boore J.L."/>
        </authorList>
    </citation>
    <scope>NUCLEOTIDE SEQUENCE [LARGE SCALE GENOMIC DNA]</scope>
    <source>
        <strain evidence="2 3">cv. Gransden 2004</strain>
    </source>
</reference>
<dbReference type="AlphaFoldDB" id="A0A2K1L030"/>
<evidence type="ECO:0000313" key="1">
    <source>
        <dbReference type="EMBL" id="PNR59384.1"/>
    </source>
</evidence>
<proteinExistence type="predicted"/>
<evidence type="ECO:0000313" key="3">
    <source>
        <dbReference type="Proteomes" id="UP000006727"/>
    </source>
</evidence>
<keyword evidence="3" id="KW-1185">Reference proteome</keyword>
<dbReference type="Proteomes" id="UP000006727">
    <property type="component" value="Chromosome 2"/>
</dbReference>
<reference evidence="1 3" key="2">
    <citation type="journal article" date="2018" name="Plant J.">
        <title>The Physcomitrella patens chromosome-scale assembly reveals moss genome structure and evolution.</title>
        <authorList>
            <person name="Lang D."/>
            <person name="Ullrich K.K."/>
            <person name="Murat F."/>
            <person name="Fuchs J."/>
            <person name="Jenkins J."/>
            <person name="Haas F.B."/>
            <person name="Piednoel M."/>
            <person name="Gundlach H."/>
            <person name="Van Bel M."/>
            <person name="Meyberg R."/>
            <person name="Vives C."/>
            <person name="Morata J."/>
            <person name="Symeonidi A."/>
            <person name="Hiss M."/>
            <person name="Muchero W."/>
            <person name="Kamisugi Y."/>
            <person name="Saleh O."/>
            <person name="Blanc G."/>
            <person name="Decker E.L."/>
            <person name="van Gessel N."/>
            <person name="Grimwood J."/>
            <person name="Hayes R.D."/>
            <person name="Graham S.W."/>
            <person name="Gunter L.E."/>
            <person name="McDaniel S.F."/>
            <person name="Hoernstein S.N.W."/>
            <person name="Larsson A."/>
            <person name="Li F.W."/>
            <person name="Perroud P.F."/>
            <person name="Phillips J."/>
            <person name="Ranjan P."/>
            <person name="Rokshar D.S."/>
            <person name="Rothfels C.J."/>
            <person name="Schneider L."/>
            <person name="Shu S."/>
            <person name="Stevenson D.W."/>
            <person name="Thummler F."/>
            <person name="Tillich M."/>
            <person name="Villarreal Aguilar J.C."/>
            <person name="Widiez T."/>
            <person name="Wong G.K."/>
            <person name="Wymore A."/>
            <person name="Zhang Y."/>
            <person name="Zimmer A.D."/>
            <person name="Quatrano R.S."/>
            <person name="Mayer K.F.X."/>
            <person name="Goodstein D."/>
            <person name="Casacuberta J.M."/>
            <person name="Vandepoele K."/>
            <person name="Reski R."/>
            <person name="Cuming A.C."/>
            <person name="Tuskan G.A."/>
            <person name="Maumus F."/>
            <person name="Salse J."/>
            <person name="Schmutz J."/>
            <person name="Rensing S.A."/>
        </authorList>
    </citation>
    <scope>NUCLEOTIDE SEQUENCE [LARGE SCALE GENOMIC DNA]</scope>
    <source>
        <strain evidence="2 3">cv. Gransden 2004</strain>
    </source>
</reference>
<dbReference type="EMBL" id="ABEU02000002">
    <property type="protein sequence ID" value="PNR59384.1"/>
    <property type="molecule type" value="Genomic_DNA"/>
</dbReference>
<dbReference type="Gramene" id="Pp3c2_3870V3.1">
    <property type="protein sequence ID" value="PAC:32932769.CDS.1"/>
    <property type="gene ID" value="Pp3c2_3870"/>
</dbReference>
<dbReference type="InParanoid" id="A0A2K1L030"/>
<protein>
    <submittedName>
        <fullName evidence="1 2">Uncharacterized protein</fullName>
    </submittedName>
</protein>
<sequence>MYLKLKTIFASVVIQSLKVLSNVQASAVGDLCEDGLYEVTKLFTLDTMSMVVAYIGSSSLYQSWSCCRKAFVL</sequence>
<name>A0A2K1L030_PHYPA</name>
<dbReference type="PaxDb" id="3218-PP1S7_177V6.1"/>
<organism evidence="1">
    <name type="scientific">Physcomitrium patens</name>
    <name type="common">Spreading-leaved earth moss</name>
    <name type="synonym">Physcomitrella patens</name>
    <dbReference type="NCBI Taxonomy" id="3218"/>
    <lineage>
        <taxon>Eukaryota</taxon>
        <taxon>Viridiplantae</taxon>
        <taxon>Streptophyta</taxon>
        <taxon>Embryophyta</taxon>
        <taxon>Bryophyta</taxon>
        <taxon>Bryophytina</taxon>
        <taxon>Bryopsida</taxon>
        <taxon>Funariidae</taxon>
        <taxon>Funariales</taxon>
        <taxon>Funariaceae</taxon>
        <taxon>Physcomitrium</taxon>
    </lineage>
</organism>
<dbReference type="EnsemblPlants" id="Pp3c2_3870V3.1">
    <property type="protein sequence ID" value="PAC:32932769.CDS.1"/>
    <property type="gene ID" value="Pp3c2_3870"/>
</dbReference>
<evidence type="ECO:0000313" key="2">
    <source>
        <dbReference type="EnsemblPlants" id="PAC:32932769.CDS.1"/>
    </source>
</evidence>
<gene>
    <name evidence="1" type="ORF">PHYPA_002175</name>
</gene>